<feature type="transmembrane region" description="Helical" evidence="1">
    <location>
        <begin position="37"/>
        <end position="55"/>
    </location>
</feature>
<organism evidence="2 3">
    <name type="scientific">Emticicia aquatilis</name>
    <dbReference type="NCBI Taxonomy" id="1537369"/>
    <lineage>
        <taxon>Bacteria</taxon>
        <taxon>Pseudomonadati</taxon>
        <taxon>Bacteroidota</taxon>
        <taxon>Cytophagia</taxon>
        <taxon>Cytophagales</taxon>
        <taxon>Leadbetterellaceae</taxon>
        <taxon>Emticicia</taxon>
    </lineage>
</organism>
<name>A0A916Z1A1_9BACT</name>
<accession>A0A916Z1A1</accession>
<evidence type="ECO:0000313" key="2">
    <source>
        <dbReference type="EMBL" id="GGD71695.1"/>
    </source>
</evidence>
<feature type="transmembrane region" description="Helical" evidence="1">
    <location>
        <begin position="6"/>
        <end position="25"/>
    </location>
</feature>
<sequence>MQRFENLFYFVVAINIGKNIVISFLKTRLTIEPKVSQVLKISDNIFIFLFSVYYASNLYDNYNRLAQNNLNDFYITLFFEAISILFLTTLSSNISQYLIFFINASKHFLASIFLITNENISKTNEISEEEHDKKNILETSLHDHINTNYLNIDDIDNNFVKDMAKIQVNRYKNIPDKFHLVYNHFIDIDTRNDLEIERLINFSRQNLLLGTLISIAAIVFLIYDYRASEVVRNSFSNNINIFSYFEYYFPKLSIIVLIEVIAFFFLRLYKNSISDIKNRQDKRTEIEMQIILLKLSILSNNDDNIKEITNTLLNSNKVVKDDKKEPNTDVDNQKQYTEIIKELISKIKI</sequence>
<feature type="transmembrane region" description="Helical" evidence="1">
    <location>
        <begin position="75"/>
        <end position="102"/>
    </location>
</feature>
<reference evidence="2" key="2">
    <citation type="submission" date="2020-09" db="EMBL/GenBank/DDBJ databases">
        <authorList>
            <person name="Sun Q."/>
            <person name="Zhou Y."/>
        </authorList>
    </citation>
    <scope>NUCLEOTIDE SEQUENCE</scope>
    <source>
        <strain evidence="2">CGMCC 1.15958</strain>
    </source>
</reference>
<dbReference type="AlphaFoldDB" id="A0A916Z1A1"/>
<comment type="caution">
    <text evidence="2">The sequence shown here is derived from an EMBL/GenBank/DDBJ whole genome shotgun (WGS) entry which is preliminary data.</text>
</comment>
<feature type="transmembrane region" description="Helical" evidence="1">
    <location>
        <begin position="247"/>
        <end position="269"/>
    </location>
</feature>
<keyword evidence="1" id="KW-0812">Transmembrane</keyword>
<evidence type="ECO:0000256" key="1">
    <source>
        <dbReference type="SAM" id="Phobius"/>
    </source>
</evidence>
<gene>
    <name evidence="2" type="ORF">GCM10011514_39760</name>
</gene>
<feature type="transmembrane region" description="Helical" evidence="1">
    <location>
        <begin position="207"/>
        <end position="227"/>
    </location>
</feature>
<keyword evidence="1" id="KW-1133">Transmembrane helix</keyword>
<evidence type="ECO:0000313" key="3">
    <source>
        <dbReference type="Proteomes" id="UP000609064"/>
    </source>
</evidence>
<keyword evidence="3" id="KW-1185">Reference proteome</keyword>
<reference evidence="2" key="1">
    <citation type="journal article" date="2014" name="Int. J. Syst. Evol. Microbiol.">
        <title>Complete genome sequence of Corynebacterium casei LMG S-19264T (=DSM 44701T), isolated from a smear-ripened cheese.</title>
        <authorList>
            <consortium name="US DOE Joint Genome Institute (JGI-PGF)"/>
            <person name="Walter F."/>
            <person name="Albersmeier A."/>
            <person name="Kalinowski J."/>
            <person name="Ruckert C."/>
        </authorList>
    </citation>
    <scope>NUCLEOTIDE SEQUENCE</scope>
    <source>
        <strain evidence="2">CGMCC 1.15958</strain>
    </source>
</reference>
<keyword evidence="1" id="KW-0472">Membrane</keyword>
<dbReference type="RefSeq" id="WP_188768705.1">
    <property type="nucleotide sequence ID" value="NZ_BMKK01000009.1"/>
</dbReference>
<dbReference type="Proteomes" id="UP000609064">
    <property type="component" value="Unassembled WGS sequence"/>
</dbReference>
<protein>
    <submittedName>
        <fullName evidence="2">Uncharacterized protein</fullName>
    </submittedName>
</protein>
<dbReference type="EMBL" id="BMKK01000009">
    <property type="protein sequence ID" value="GGD71695.1"/>
    <property type="molecule type" value="Genomic_DNA"/>
</dbReference>
<proteinExistence type="predicted"/>